<dbReference type="EMBL" id="JAJNEC010000005">
    <property type="protein sequence ID" value="MCD2424617.1"/>
    <property type="molecule type" value="Genomic_DNA"/>
</dbReference>
<accession>A0ABS8PU67</accession>
<keyword evidence="2" id="KW-1185">Reference proteome</keyword>
<name>A0ABS8PU67_9BACT</name>
<dbReference type="PROSITE" id="PS51257">
    <property type="entry name" value="PROKAR_LIPOPROTEIN"/>
    <property type="match status" value="1"/>
</dbReference>
<dbReference type="Proteomes" id="UP001199816">
    <property type="component" value="Unassembled WGS sequence"/>
</dbReference>
<organism evidence="1 2">
    <name type="scientific">Niabella pedocola</name>
    <dbReference type="NCBI Taxonomy" id="1752077"/>
    <lineage>
        <taxon>Bacteria</taxon>
        <taxon>Pseudomonadati</taxon>
        <taxon>Bacteroidota</taxon>
        <taxon>Chitinophagia</taxon>
        <taxon>Chitinophagales</taxon>
        <taxon>Chitinophagaceae</taxon>
        <taxon>Niabella</taxon>
    </lineage>
</organism>
<evidence type="ECO:0000313" key="2">
    <source>
        <dbReference type="Proteomes" id="UP001199816"/>
    </source>
</evidence>
<dbReference type="RefSeq" id="WP_231006775.1">
    <property type="nucleotide sequence ID" value="NZ_JAJNEC010000005.1"/>
</dbReference>
<protein>
    <submittedName>
        <fullName evidence="1">Viral A-type inclusion protein</fullName>
    </submittedName>
</protein>
<gene>
    <name evidence="1" type="ORF">LQ567_17685</name>
</gene>
<reference evidence="1 2" key="1">
    <citation type="submission" date="2021-11" db="EMBL/GenBank/DDBJ databases">
        <title>Genomic of Niabella pedocola.</title>
        <authorList>
            <person name="Wu T."/>
        </authorList>
    </citation>
    <scope>NUCLEOTIDE SEQUENCE [LARGE SCALE GENOMIC DNA]</scope>
    <source>
        <strain evidence="1 2">JCM 31011</strain>
    </source>
</reference>
<sequence length="152" mass="16559">MKLLFFSVATVLLVACGEGNRTAAEAGDGPQTQADSLLQAVIDGHDVAMPKMKKLERLMNESKAAIDSLGKLPPAAQKQQAALKTKLEDALADLTNADKTMHDWMNGFRYDSLKDNEPERIRYLQDQKAKVDVMKDAVLNSISKAEGVLGSK</sequence>
<proteinExistence type="predicted"/>
<comment type="caution">
    <text evidence="1">The sequence shown here is derived from an EMBL/GenBank/DDBJ whole genome shotgun (WGS) entry which is preliminary data.</text>
</comment>
<evidence type="ECO:0000313" key="1">
    <source>
        <dbReference type="EMBL" id="MCD2424617.1"/>
    </source>
</evidence>